<gene>
    <name evidence="2" type="ORF">TWF696_000900</name>
</gene>
<keyword evidence="3" id="KW-1185">Reference proteome</keyword>
<protein>
    <recommendedName>
        <fullName evidence="1">F-box domain-containing protein</fullName>
    </recommendedName>
</protein>
<dbReference type="InterPro" id="IPR001810">
    <property type="entry name" value="F-box_dom"/>
</dbReference>
<organism evidence="2 3">
    <name type="scientific">Orbilia brochopaga</name>
    <dbReference type="NCBI Taxonomy" id="3140254"/>
    <lineage>
        <taxon>Eukaryota</taxon>
        <taxon>Fungi</taxon>
        <taxon>Dikarya</taxon>
        <taxon>Ascomycota</taxon>
        <taxon>Pezizomycotina</taxon>
        <taxon>Orbiliomycetes</taxon>
        <taxon>Orbiliales</taxon>
        <taxon>Orbiliaceae</taxon>
        <taxon>Orbilia</taxon>
    </lineage>
</organism>
<evidence type="ECO:0000259" key="1">
    <source>
        <dbReference type="PROSITE" id="PS50181"/>
    </source>
</evidence>
<reference evidence="2 3" key="1">
    <citation type="submission" date="2019-10" db="EMBL/GenBank/DDBJ databases">
        <authorList>
            <person name="Palmer J.M."/>
        </authorList>
    </citation>
    <scope>NUCLEOTIDE SEQUENCE [LARGE SCALE GENOMIC DNA]</scope>
    <source>
        <strain evidence="2 3">TWF696</strain>
    </source>
</reference>
<dbReference type="SMART" id="SM00256">
    <property type="entry name" value="FBOX"/>
    <property type="match status" value="1"/>
</dbReference>
<feature type="domain" description="F-box" evidence="1">
    <location>
        <begin position="13"/>
        <end position="59"/>
    </location>
</feature>
<sequence>MEDGKDKVAKASAWTPPNLPVEIYIDIFSHLTWQDHISCMQVCPLWRDILNVDSLKRERYANIDPMHDAEKSGKVDRNHPVYSRVLFGGPSACNIRSTIDPARWYYGTGATFKYVYNMDRITSAIISGPNRITELELIEEEIEGPDSILEDSVSLGVPKSFYSEIVRVDIKRYRSPRIISQDTGVIVNISEPLKMSFCDLVRAVAHEIKRHEFFEGHGEVDMDMSVWPEATAPMLRVSIKLRD</sequence>
<name>A0AAV9VCQ3_9PEZI</name>
<dbReference type="Proteomes" id="UP001375240">
    <property type="component" value="Unassembled WGS sequence"/>
</dbReference>
<accession>A0AAV9VCQ3</accession>
<dbReference type="InterPro" id="IPR036047">
    <property type="entry name" value="F-box-like_dom_sf"/>
</dbReference>
<evidence type="ECO:0000313" key="3">
    <source>
        <dbReference type="Proteomes" id="UP001375240"/>
    </source>
</evidence>
<dbReference type="SUPFAM" id="SSF81383">
    <property type="entry name" value="F-box domain"/>
    <property type="match status" value="1"/>
</dbReference>
<dbReference type="PROSITE" id="PS50181">
    <property type="entry name" value="FBOX"/>
    <property type="match status" value="1"/>
</dbReference>
<comment type="caution">
    <text evidence="2">The sequence shown here is derived from an EMBL/GenBank/DDBJ whole genome shotgun (WGS) entry which is preliminary data.</text>
</comment>
<proteinExistence type="predicted"/>
<dbReference type="EMBL" id="JAVHNQ010000001">
    <property type="protein sequence ID" value="KAK6359761.1"/>
    <property type="molecule type" value="Genomic_DNA"/>
</dbReference>
<dbReference type="Gene3D" id="1.20.1280.50">
    <property type="match status" value="1"/>
</dbReference>
<dbReference type="Pfam" id="PF12937">
    <property type="entry name" value="F-box-like"/>
    <property type="match status" value="1"/>
</dbReference>
<evidence type="ECO:0000313" key="2">
    <source>
        <dbReference type="EMBL" id="KAK6359761.1"/>
    </source>
</evidence>
<dbReference type="AlphaFoldDB" id="A0AAV9VCQ3"/>